<comment type="caution">
    <text evidence="2">The sequence shown here is derived from an EMBL/GenBank/DDBJ whole genome shotgun (WGS) entry which is preliminary data.</text>
</comment>
<reference evidence="2 3" key="1">
    <citation type="journal article" date="2019" name="Sci. Rep.">
        <title>Orb-weaving spider Araneus ventricosus genome elucidates the spidroin gene catalogue.</title>
        <authorList>
            <person name="Kono N."/>
            <person name="Nakamura H."/>
            <person name="Ohtoshi R."/>
            <person name="Moran D.A.P."/>
            <person name="Shinohara A."/>
            <person name="Yoshida Y."/>
            <person name="Fujiwara M."/>
            <person name="Mori M."/>
            <person name="Tomita M."/>
            <person name="Arakawa K."/>
        </authorList>
    </citation>
    <scope>NUCLEOTIDE SEQUENCE [LARGE SCALE GENOMIC DNA]</scope>
</reference>
<dbReference type="Proteomes" id="UP000499080">
    <property type="component" value="Unassembled WGS sequence"/>
</dbReference>
<accession>A0A4Y2GGF7</accession>
<protein>
    <submittedName>
        <fullName evidence="2">Uncharacterized protein</fullName>
    </submittedName>
</protein>
<organism evidence="2 3">
    <name type="scientific">Araneus ventricosus</name>
    <name type="common">Orbweaver spider</name>
    <name type="synonym">Epeira ventricosa</name>
    <dbReference type="NCBI Taxonomy" id="182803"/>
    <lineage>
        <taxon>Eukaryota</taxon>
        <taxon>Metazoa</taxon>
        <taxon>Ecdysozoa</taxon>
        <taxon>Arthropoda</taxon>
        <taxon>Chelicerata</taxon>
        <taxon>Arachnida</taxon>
        <taxon>Araneae</taxon>
        <taxon>Araneomorphae</taxon>
        <taxon>Entelegynae</taxon>
        <taxon>Araneoidea</taxon>
        <taxon>Araneidae</taxon>
        <taxon>Araneus</taxon>
    </lineage>
</organism>
<dbReference type="AlphaFoldDB" id="A0A4Y2GGF7"/>
<sequence>MPRKIILEGVNERLGSKRRVANQMPGQRQPCNPEKPSKSILSQENPINCNHKQQPAYTVTKIVRRVCSENSPTSRIMENEGFIYEYSGKHETH</sequence>
<evidence type="ECO:0000256" key="1">
    <source>
        <dbReference type="SAM" id="MobiDB-lite"/>
    </source>
</evidence>
<name>A0A4Y2GGF7_ARAVE</name>
<gene>
    <name evidence="2" type="ORF">AVEN_226745_1</name>
</gene>
<dbReference type="EMBL" id="BGPR01001351">
    <property type="protein sequence ID" value="GBM51815.1"/>
    <property type="molecule type" value="Genomic_DNA"/>
</dbReference>
<evidence type="ECO:0000313" key="2">
    <source>
        <dbReference type="EMBL" id="GBM51815.1"/>
    </source>
</evidence>
<proteinExistence type="predicted"/>
<keyword evidence="3" id="KW-1185">Reference proteome</keyword>
<feature type="region of interest" description="Disordered" evidence="1">
    <location>
        <begin position="20"/>
        <end position="40"/>
    </location>
</feature>
<evidence type="ECO:0000313" key="3">
    <source>
        <dbReference type="Proteomes" id="UP000499080"/>
    </source>
</evidence>